<sequence>MGLDRLRRAGGSFTQSAEKKADRRWLSTLYTDSGDPEEVADLVEMCEELLYRLPLTGVPKGVTPSNDLDVLKLVDFLSNEWLDDEQQEYTPLDAGIQSGNVRALSIPLSVKRGTHWALLQHGLARHTYSYADGELEPPKRIFDLITWWLGSIDPNYLTPTRASFPVPLPAQADGSSCGIIAPGLPTKWRF</sequence>
<protein>
    <recommendedName>
        <fullName evidence="3">Ubiquitin-like protease family profile domain-containing protein</fullName>
    </recommendedName>
</protein>
<dbReference type="EMBL" id="QPFP01000030">
    <property type="protein sequence ID" value="TEB28900.1"/>
    <property type="molecule type" value="Genomic_DNA"/>
</dbReference>
<proteinExistence type="predicted"/>
<evidence type="ECO:0008006" key="3">
    <source>
        <dbReference type="Google" id="ProtNLM"/>
    </source>
</evidence>
<evidence type="ECO:0000313" key="2">
    <source>
        <dbReference type="Proteomes" id="UP000298030"/>
    </source>
</evidence>
<dbReference type="InterPro" id="IPR038765">
    <property type="entry name" value="Papain-like_cys_pep_sf"/>
</dbReference>
<dbReference type="AlphaFoldDB" id="A0A4Y7T453"/>
<gene>
    <name evidence="1" type="ORF">FA13DRAFT_1711583</name>
</gene>
<accession>A0A4Y7T453</accession>
<reference evidence="1 2" key="1">
    <citation type="journal article" date="2019" name="Nat. Ecol. Evol.">
        <title>Megaphylogeny resolves global patterns of mushroom evolution.</title>
        <authorList>
            <person name="Varga T."/>
            <person name="Krizsan K."/>
            <person name="Foldi C."/>
            <person name="Dima B."/>
            <person name="Sanchez-Garcia M."/>
            <person name="Sanchez-Ramirez S."/>
            <person name="Szollosi G.J."/>
            <person name="Szarkandi J.G."/>
            <person name="Papp V."/>
            <person name="Albert L."/>
            <person name="Andreopoulos W."/>
            <person name="Angelini C."/>
            <person name="Antonin V."/>
            <person name="Barry K.W."/>
            <person name="Bougher N.L."/>
            <person name="Buchanan P."/>
            <person name="Buyck B."/>
            <person name="Bense V."/>
            <person name="Catcheside P."/>
            <person name="Chovatia M."/>
            <person name="Cooper J."/>
            <person name="Damon W."/>
            <person name="Desjardin D."/>
            <person name="Finy P."/>
            <person name="Geml J."/>
            <person name="Haridas S."/>
            <person name="Hughes K."/>
            <person name="Justo A."/>
            <person name="Karasinski D."/>
            <person name="Kautmanova I."/>
            <person name="Kiss B."/>
            <person name="Kocsube S."/>
            <person name="Kotiranta H."/>
            <person name="LaButti K.M."/>
            <person name="Lechner B.E."/>
            <person name="Liimatainen K."/>
            <person name="Lipzen A."/>
            <person name="Lukacs Z."/>
            <person name="Mihaltcheva S."/>
            <person name="Morgado L.N."/>
            <person name="Niskanen T."/>
            <person name="Noordeloos M.E."/>
            <person name="Ohm R.A."/>
            <person name="Ortiz-Santana B."/>
            <person name="Ovrebo C."/>
            <person name="Racz N."/>
            <person name="Riley R."/>
            <person name="Savchenko A."/>
            <person name="Shiryaev A."/>
            <person name="Soop K."/>
            <person name="Spirin V."/>
            <person name="Szebenyi C."/>
            <person name="Tomsovsky M."/>
            <person name="Tulloss R.E."/>
            <person name="Uehling J."/>
            <person name="Grigoriev I.V."/>
            <person name="Vagvolgyi C."/>
            <person name="Papp T."/>
            <person name="Martin F.M."/>
            <person name="Miettinen O."/>
            <person name="Hibbett D.S."/>
            <person name="Nagy L.G."/>
        </authorList>
    </citation>
    <scope>NUCLEOTIDE SEQUENCE [LARGE SCALE GENOMIC DNA]</scope>
    <source>
        <strain evidence="1 2">FP101781</strain>
    </source>
</reference>
<keyword evidence="2" id="KW-1185">Reference proteome</keyword>
<name>A0A4Y7T453_COPMI</name>
<comment type="caution">
    <text evidence="1">The sequence shown here is derived from an EMBL/GenBank/DDBJ whole genome shotgun (WGS) entry which is preliminary data.</text>
</comment>
<dbReference type="Proteomes" id="UP000298030">
    <property type="component" value="Unassembled WGS sequence"/>
</dbReference>
<dbReference type="SUPFAM" id="SSF54001">
    <property type="entry name" value="Cysteine proteinases"/>
    <property type="match status" value="1"/>
</dbReference>
<organism evidence="1 2">
    <name type="scientific">Coprinellus micaceus</name>
    <name type="common">Glistening ink-cap mushroom</name>
    <name type="synonym">Coprinus micaceus</name>
    <dbReference type="NCBI Taxonomy" id="71717"/>
    <lineage>
        <taxon>Eukaryota</taxon>
        <taxon>Fungi</taxon>
        <taxon>Dikarya</taxon>
        <taxon>Basidiomycota</taxon>
        <taxon>Agaricomycotina</taxon>
        <taxon>Agaricomycetes</taxon>
        <taxon>Agaricomycetidae</taxon>
        <taxon>Agaricales</taxon>
        <taxon>Agaricineae</taxon>
        <taxon>Psathyrellaceae</taxon>
        <taxon>Coprinellus</taxon>
    </lineage>
</organism>
<evidence type="ECO:0000313" key="1">
    <source>
        <dbReference type="EMBL" id="TEB28900.1"/>
    </source>
</evidence>